<dbReference type="VEuPathDB" id="FungiDB:HpaG808861"/>
<dbReference type="Proteomes" id="UP000011713">
    <property type="component" value="Unassembled WGS sequence"/>
</dbReference>
<dbReference type="HOGENOM" id="CLU_1079474_0_0_1"/>
<proteinExistence type="predicted"/>
<dbReference type="InParanoid" id="M4BR22"/>
<evidence type="ECO:0000313" key="1">
    <source>
        <dbReference type="EnsemblProtists" id="HpaP808861"/>
    </source>
</evidence>
<accession>M4BR22</accession>
<keyword evidence="2" id="KW-1185">Reference proteome</keyword>
<reference evidence="1" key="2">
    <citation type="submission" date="2015-06" db="UniProtKB">
        <authorList>
            <consortium name="EnsemblProtists"/>
        </authorList>
    </citation>
    <scope>IDENTIFICATION</scope>
    <source>
        <strain evidence="1">Emoy2</strain>
    </source>
</reference>
<dbReference type="AlphaFoldDB" id="M4BR22"/>
<dbReference type="EnsemblProtists" id="HpaT808861">
    <property type="protein sequence ID" value="HpaP808861"/>
    <property type="gene ID" value="HpaG808861"/>
</dbReference>
<reference evidence="2" key="1">
    <citation type="journal article" date="2010" name="Science">
        <title>Signatures of adaptation to obligate biotrophy in the Hyaloperonospora arabidopsidis genome.</title>
        <authorList>
            <person name="Baxter L."/>
            <person name="Tripathy S."/>
            <person name="Ishaque N."/>
            <person name="Boot N."/>
            <person name="Cabral A."/>
            <person name="Kemen E."/>
            <person name="Thines M."/>
            <person name="Ah-Fong A."/>
            <person name="Anderson R."/>
            <person name="Badejoko W."/>
            <person name="Bittner-Eddy P."/>
            <person name="Boore J.L."/>
            <person name="Chibucos M.C."/>
            <person name="Coates M."/>
            <person name="Dehal P."/>
            <person name="Delehaunty K."/>
            <person name="Dong S."/>
            <person name="Downton P."/>
            <person name="Dumas B."/>
            <person name="Fabro G."/>
            <person name="Fronick C."/>
            <person name="Fuerstenberg S.I."/>
            <person name="Fulton L."/>
            <person name="Gaulin E."/>
            <person name="Govers F."/>
            <person name="Hughes L."/>
            <person name="Humphray S."/>
            <person name="Jiang R.H."/>
            <person name="Judelson H."/>
            <person name="Kamoun S."/>
            <person name="Kyung K."/>
            <person name="Meijer H."/>
            <person name="Minx P."/>
            <person name="Morris P."/>
            <person name="Nelson J."/>
            <person name="Phuntumart V."/>
            <person name="Qutob D."/>
            <person name="Rehmany A."/>
            <person name="Rougon-Cardoso A."/>
            <person name="Ryden P."/>
            <person name="Torto-Alalibo T."/>
            <person name="Studholme D."/>
            <person name="Wang Y."/>
            <person name="Win J."/>
            <person name="Wood J."/>
            <person name="Clifton S.W."/>
            <person name="Rogers J."/>
            <person name="Van den Ackerveken G."/>
            <person name="Jones J.D."/>
            <person name="McDowell J.M."/>
            <person name="Beynon J."/>
            <person name="Tyler B.M."/>
        </authorList>
    </citation>
    <scope>NUCLEOTIDE SEQUENCE [LARGE SCALE GENOMIC DNA]</scope>
    <source>
        <strain evidence="2">Emoy2</strain>
    </source>
</reference>
<name>M4BR22_HYAAE</name>
<organism evidence="1 2">
    <name type="scientific">Hyaloperonospora arabidopsidis (strain Emoy2)</name>
    <name type="common">Downy mildew agent</name>
    <name type="synonym">Peronospora arabidopsidis</name>
    <dbReference type="NCBI Taxonomy" id="559515"/>
    <lineage>
        <taxon>Eukaryota</taxon>
        <taxon>Sar</taxon>
        <taxon>Stramenopiles</taxon>
        <taxon>Oomycota</taxon>
        <taxon>Peronosporomycetes</taxon>
        <taxon>Peronosporales</taxon>
        <taxon>Peronosporaceae</taxon>
        <taxon>Hyaloperonospora</taxon>
    </lineage>
</organism>
<sequence>MDKPMHGSFKSAVGHLEYLCTGPCPMIDWCGGYVGIDTRAGGTAWPDDRKGYLFRMKSGRRRVSRRGTPKRAHGNRPLTKSGVRFLCALYRMAGMLSRSEQSDSGDRGRLTRIDFLLFRSARAHNVLKCAQTHHWTRVSGSVLLYINNRYWISTEVVTVLGEFSSWDRAHAQRTCRRVVGRPRRVGTSSFCRVIRSIVDVPCARISCGPLLSRAACCAASCSARSEEKPSPFYLGPTMDIPPKARGQFPGSPEGHRSC</sequence>
<dbReference type="EMBL" id="JH598621">
    <property type="status" value="NOT_ANNOTATED_CDS"/>
    <property type="molecule type" value="Genomic_DNA"/>
</dbReference>
<evidence type="ECO:0000313" key="2">
    <source>
        <dbReference type="Proteomes" id="UP000011713"/>
    </source>
</evidence>
<protein>
    <submittedName>
        <fullName evidence="1">Uncharacterized protein</fullName>
    </submittedName>
</protein>